<gene>
    <name evidence="2" type="ordered locus">OCA5_c29930</name>
</gene>
<accession>B6JB28</accession>
<sequence>MRRLSAWRLVFAQLGLSGLASADMDVDLPQYNLQWSQTNPIRGALR</sequence>
<proteinExistence type="predicted"/>
<keyword evidence="1" id="KW-0732">Signal</keyword>
<dbReference type="KEGG" id="ocg:OCA5_c29930"/>
<dbReference type="HOGENOM" id="CLU_3186532_0_0_5"/>
<feature type="chain" id="PRO_5002846841" evidence="1">
    <location>
        <begin position="23"/>
        <end position="46"/>
    </location>
</feature>
<reference evidence="2 3" key="1">
    <citation type="journal article" date="2011" name="J. Bacteriol.">
        <title>Complete genome sequences of the chemolithoautotrophic Oligotropha carboxidovorans strains OM4 and OM5.</title>
        <authorList>
            <person name="Volland S."/>
            <person name="Rachinger M."/>
            <person name="Strittmatter A."/>
            <person name="Daniel R."/>
            <person name="Gottschalk G."/>
            <person name="Meyer O."/>
        </authorList>
    </citation>
    <scope>NUCLEOTIDE SEQUENCE [LARGE SCALE GENOMIC DNA]</scope>
    <source>
        <strain evidence="3">ATCC 49405 / DSM 1227 / KCTC 32145 / OM5</strain>
    </source>
</reference>
<feature type="signal peptide" evidence="1">
    <location>
        <begin position="1"/>
        <end position="22"/>
    </location>
</feature>
<organism evidence="2 3">
    <name type="scientific">Afipia carboxidovorans (strain ATCC 49405 / DSM 1227 / KCTC 32145 / OM5)</name>
    <name type="common">Oligotropha carboxidovorans</name>
    <dbReference type="NCBI Taxonomy" id="504832"/>
    <lineage>
        <taxon>Bacteria</taxon>
        <taxon>Pseudomonadati</taxon>
        <taxon>Pseudomonadota</taxon>
        <taxon>Alphaproteobacteria</taxon>
        <taxon>Hyphomicrobiales</taxon>
        <taxon>Nitrobacteraceae</taxon>
        <taxon>Afipia</taxon>
    </lineage>
</organism>
<evidence type="ECO:0000313" key="3">
    <source>
        <dbReference type="Proteomes" id="UP000007730"/>
    </source>
</evidence>
<dbReference type="STRING" id="504832.OCA5_c29930"/>
<evidence type="ECO:0000313" key="2">
    <source>
        <dbReference type="EMBL" id="AEI07680.1"/>
    </source>
</evidence>
<protein>
    <submittedName>
        <fullName evidence="2">Uncharacterized protein</fullName>
    </submittedName>
</protein>
<keyword evidence="3" id="KW-1185">Reference proteome</keyword>
<dbReference type="KEGG" id="oca:OCAR_4966"/>
<dbReference type="Proteomes" id="UP000007730">
    <property type="component" value="Chromosome"/>
</dbReference>
<name>B6JB28_AFIC5</name>
<evidence type="ECO:0000256" key="1">
    <source>
        <dbReference type="SAM" id="SignalP"/>
    </source>
</evidence>
<dbReference type="EMBL" id="CP002826">
    <property type="protein sequence ID" value="AEI07680.1"/>
    <property type="molecule type" value="Genomic_DNA"/>
</dbReference>
<dbReference type="AlphaFoldDB" id="B6JB28"/>